<comment type="caution">
    <text evidence="3">The sequence shown here is derived from an EMBL/GenBank/DDBJ whole genome shotgun (WGS) entry which is preliminary data.</text>
</comment>
<protein>
    <recommendedName>
        <fullName evidence="2">Inositolphosphotransferase Aur1/Ipt1 domain-containing protein</fullName>
    </recommendedName>
</protein>
<accession>A0A132F7J5</accession>
<evidence type="ECO:0000313" key="3">
    <source>
        <dbReference type="EMBL" id="KWF71680.1"/>
    </source>
</evidence>
<feature type="domain" description="Inositolphosphotransferase Aur1/Ipt1" evidence="2">
    <location>
        <begin position="88"/>
        <end position="269"/>
    </location>
</feature>
<feature type="transmembrane region" description="Helical" evidence="1">
    <location>
        <begin position="144"/>
        <end position="165"/>
    </location>
</feature>
<keyword evidence="1" id="KW-1133">Transmembrane helix</keyword>
<dbReference type="GO" id="GO:0016020">
    <property type="term" value="C:membrane"/>
    <property type="evidence" value="ECO:0007669"/>
    <property type="project" value="UniProtKB-SubCell"/>
</dbReference>
<evidence type="ECO:0000256" key="1">
    <source>
        <dbReference type="SAM" id="Phobius"/>
    </source>
</evidence>
<dbReference type="Gene3D" id="1.20.144.10">
    <property type="entry name" value="Phosphatidic acid phosphatase type 2/haloperoxidase"/>
    <property type="match status" value="1"/>
</dbReference>
<feature type="transmembrane region" description="Helical" evidence="1">
    <location>
        <begin position="119"/>
        <end position="137"/>
    </location>
</feature>
<keyword evidence="1" id="KW-0472">Membrane</keyword>
<sequence length="293" mass="31907">MWAAHTGFIVNPDNAPLVVRRFLYALGSAVLLVAVSRVPRYRDVARTLRCREFAVALLCVPLLAIVSQVVVVFDYLCVALAPPSIEGDLVRFDSALGFHWLGLYRWVNGHPDLRSVLDLAYRSAMLQMIAVPFLLAAMRRVDDLGEFVAVYACSILVVVLVSAPFPAESAFVRFGITDPGTASTVSHYDLLRSGALRQLNLSESQGLVSLPSFHVMMAIMLAYAVRHVRYVFPASVVLNLVMIASTPTQGGHYLADVIAGVVCGILTIVAVRRWLAGGRRTAAMMEPPAARPT</sequence>
<reference evidence="3 4" key="1">
    <citation type="submission" date="2015-11" db="EMBL/GenBank/DDBJ databases">
        <title>Expanding the genomic diversity of Burkholderia species for the development of highly accurate diagnostics.</title>
        <authorList>
            <person name="Sahl J."/>
            <person name="Keim P."/>
            <person name="Wagner D."/>
        </authorList>
    </citation>
    <scope>NUCLEOTIDE SEQUENCE [LARGE SCALE GENOMIC DNA]</scope>
    <source>
        <strain evidence="3 4">MSMB574WGS</strain>
    </source>
</reference>
<feature type="transmembrane region" description="Helical" evidence="1">
    <location>
        <begin position="206"/>
        <end position="225"/>
    </location>
</feature>
<gene>
    <name evidence="3" type="ORF">WT57_07675</name>
</gene>
<feature type="transmembrane region" description="Helical" evidence="1">
    <location>
        <begin position="230"/>
        <end position="247"/>
    </location>
</feature>
<feature type="transmembrane region" description="Helical" evidence="1">
    <location>
        <begin position="53"/>
        <end position="73"/>
    </location>
</feature>
<feature type="transmembrane region" description="Helical" evidence="1">
    <location>
        <begin position="22"/>
        <end position="41"/>
    </location>
</feature>
<evidence type="ECO:0000313" key="4">
    <source>
        <dbReference type="Proteomes" id="UP000061512"/>
    </source>
</evidence>
<evidence type="ECO:0000259" key="2">
    <source>
        <dbReference type="Pfam" id="PF14378"/>
    </source>
</evidence>
<dbReference type="AlphaFoldDB" id="A0A132F7J5"/>
<proteinExistence type="predicted"/>
<dbReference type="InterPro" id="IPR026841">
    <property type="entry name" value="Aur1/Ipt1"/>
</dbReference>
<name>A0A132F7J5_9BURK</name>
<dbReference type="EMBL" id="LPJX01000007">
    <property type="protein sequence ID" value="KWF71680.1"/>
    <property type="molecule type" value="Genomic_DNA"/>
</dbReference>
<organism evidence="3 4">
    <name type="scientific">Burkholderia pseudomultivorans</name>
    <dbReference type="NCBI Taxonomy" id="1207504"/>
    <lineage>
        <taxon>Bacteria</taxon>
        <taxon>Pseudomonadati</taxon>
        <taxon>Pseudomonadota</taxon>
        <taxon>Betaproteobacteria</taxon>
        <taxon>Burkholderiales</taxon>
        <taxon>Burkholderiaceae</taxon>
        <taxon>Burkholderia</taxon>
        <taxon>Burkholderia cepacia complex</taxon>
    </lineage>
</organism>
<dbReference type="Proteomes" id="UP000061512">
    <property type="component" value="Unassembled WGS sequence"/>
</dbReference>
<feature type="transmembrane region" description="Helical" evidence="1">
    <location>
        <begin position="253"/>
        <end position="275"/>
    </location>
</feature>
<dbReference type="Pfam" id="PF14378">
    <property type="entry name" value="PAP2_3"/>
    <property type="match status" value="1"/>
</dbReference>
<keyword evidence="1" id="KW-0812">Transmembrane</keyword>